<dbReference type="STRING" id="435880.SAMN04487988_10739"/>
<organism evidence="1 2">
    <name type="scientific">Algoriphagus hitonicola</name>
    <dbReference type="NCBI Taxonomy" id="435880"/>
    <lineage>
        <taxon>Bacteria</taxon>
        <taxon>Pseudomonadati</taxon>
        <taxon>Bacteroidota</taxon>
        <taxon>Cytophagia</taxon>
        <taxon>Cytophagales</taxon>
        <taxon>Cyclobacteriaceae</taxon>
        <taxon>Algoriphagus</taxon>
    </lineage>
</organism>
<keyword evidence="2" id="KW-1185">Reference proteome</keyword>
<reference evidence="2" key="1">
    <citation type="submission" date="2016-10" db="EMBL/GenBank/DDBJ databases">
        <authorList>
            <person name="Varghese N."/>
            <person name="Submissions S."/>
        </authorList>
    </citation>
    <scope>NUCLEOTIDE SEQUENCE [LARGE SCALE GENOMIC DNA]</scope>
    <source>
        <strain evidence="2">DSM 19315</strain>
    </source>
</reference>
<sequence>MKIVQYAFIIIMIWACGEKAELQLNSPQILDLVILDSLEIKESNGFLTRPSNATLINDTLMGIESFNSQGIWVIDLRSGKEVASVLSDKENGINFRPTKTEWREYPIIYVFDGFTKKIHQFDVSKTKGSGYRHINSITLNPPENIRFKPLMLAIFFKENNRFYLEHSTNEVSFTSNQYYKLTKDLIGSYDLEGKHIKSFLKFPDELLEQQKFIYPGKIVSSSYPFQDTLTVTFPFTKEINTISLNDLTKANQKIKFPESLHFNYDIPYLEKEVDNTVGAPKNEPKPDYFGDVIQGQDGYILQSFIKKEPESIGYQTHIMKYNRLKKYWSETKNTFDFLSIGLLSGIKNDTLYFVEASMVNKDQKYIKRAVLRAVDD</sequence>
<dbReference type="EMBL" id="FOPC01000007">
    <property type="protein sequence ID" value="SFG71978.1"/>
    <property type="molecule type" value="Genomic_DNA"/>
</dbReference>
<accession>A0A1I2U4G6</accession>
<dbReference type="OrthoDB" id="821743at2"/>
<proteinExistence type="predicted"/>
<protein>
    <recommendedName>
        <fullName evidence="3">TolB-like 6-blade propeller-like</fullName>
    </recommendedName>
</protein>
<name>A0A1I2U4G6_9BACT</name>
<dbReference type="Proteomes" id="UP000199642">
    <property type="component" value="Unassembled WGS sequence"/>
</dbReference>
<evidence type="ECO:0000313" key="2">
    <source>
        <dbReference type="Proteomes" id="UP000199642"/>
    </source>
</evidence>
<dbReference type="RefSeq" id="WP_143189518.1">
    <property type="nucleotide sequence ID" value="NZ_FOPC01000007.1"/>
</dbReference>
<dbReference type="AlphaFoldDB" id="A0A1I2U4G6"/>
<evidence type="ECO:0000313" key="1">
    <source>
        <dbReference type="EMBL" id="SFG71978.1"/>
    </source>
</evidence>
<gene>
    <name evidence="1" type="ORF">SAMN04487988_10739</name>
</gene>
<evidence type="ECO:0008006" key="3">
    <source>
        <dbReference type="Google" id="ProtNLM"/>
    </source>
</evidence>